<gene>
    <name evidence="1" type="ORF">ABEG17_16970</name>
</gene>
<dbReference type="EMBL" id="CP157483">
    <property type="protein sequence ID" value="XBO43237.1"/>
    <property type="molecule type" value="Genomic_DNA"/>
</dbReference>
<sequence>MTTVMPGTTAPSAHPLPGLGPLQESLIAAARQQAAQLVSDARTRGEAEVAHAEEWLDEQLAGARERGREDGAQLAEVEVAATRRQAHTRLLGARREVYDDLVHRSQDAVRRLLVDPSRRRGLEARLRSVLGPGAVVTDTADGGLRAEDETGASVDASVQTLVAQALDELDLEDLWTPR</sequence>
<reference evidence="1" key="1">
    <citation type="submission" date="2024-05" db="EMBL/GenBank/DDBJ databases">
        <authorList>
            <person name="Kim S."/>
            <person name="Heo J."/>
            <person name="Choi H."/>
            <person name="Choi Y."/>
            <person name="Kwon S.-W."/>
            <person name="Kim Y."/>
        </authorList>
    </citation>
    <scope>NUCLEOTIDE SEQUENCE</scope>
    <source>
        <strain evidence="1">KACC 23699</strain>
    </source>
</reference>
<dbReference type="RefSeq" id="WP_406830667.1">
    <property type="nucleotide sequence ID" value="NZ_CP157483.1"/>
</dbReference>
<proteinExistence type="predicted"/>
<accession>A0AAU7JS67</accession>
<dbReference type="AlphaFoldDB" id="A0AAU7JS67"/>
<evidence type="ECO:0000313" key="1">
    <source>
        <dbReference type="EMBL" id="XBO43237.1"/>
    </source>
</evidence>
<protein>
    <submittedName>
        <fullName evidence="1">Uncharacterized protein</fullName>
    </submittedName>
</protein>
<name>A0AAU7JS67_9MICO</name>
<organism evidence="1">
    <name type="scientific">Pedococcus sp. KACC 23699</name>
    <dbReference type="NCBI Taxonomy" id="3149228"/>
    <lineage>
        <taxon>Bacteria</taxon>
        <taxon>Bacillati</taxon>
        <taxon>Actinomycetota</taxon>
        <taxon>Actinomycetes</taxon>
        <taxon>Micrococcales</taxon>
        <taxon>Intrasporangiaceae</taxon>
        <taxon>Pedococcus</taxon>
    </lineage>
</organism>